<feature type="transmembrane region" description="Helical" evidence="10">
    <location>
        <begin position="22"/>
        <end position="42"/>
    </location>
</feature>
<feature type="transmembrane region" description="Helical" evidence="10">
    <location>
        <begin position="173"/>
        <end position="191"/>
    </location>
</feature>
<feature type="transmembrane region" description="Helical" evidence="10">
    <location>
        <begin position="286"/>
        <end position="311"/>
    </location>
</feature>
<feature type="transmembrane region" description="Helical" evidence="10">
    <location>
        <begin position="114"/>
        <end position="133"/>
    </location>
</feature>
<proteinExistence type="inferred from homology"/>
<evidence type="ECO:0000256" key="2">
    <source>
        <dbReference type="ARBA" id="ARBA00010992"/>
    </source>
</evidence>
<dbReference type="PROSITE" id="PS00217">
    <property type="entry name" value="SUGAR_TRANSPORT_2"/>
    <property type="match status" value="1"/>
</dbReference>
<dbReference type="InterPro" id="IPR005828">
    <property type="entry name" value="MFS_sugar_transport-like"/>
</dbReference>
<dbReference type="InterPro" id="IPR020846">
    <property type="entry name" value="MFS_dom"/>
</dbReference>
<evidence type="ECO:0000256" key="5">
    <source>
        <dbReference type="ARBA" id="ARBA00022692"/>
    </source>
</evidence>
<keyword evidence="3 9" id="KW-0813">Transport</keyword>
<dbReference type="GO" id="GO:0015293">
    <property type="term" value="F:symporter activity"/>
    <property type="evidence" value="ECO:0007669"/>
    <property type="project" value="UniProtKB-KW"/>
</dbReference>
<dbReference type="NCBIfam" id="TIGR00879">
    <property type="entry name" value="SP"/>
    <property type="match status" value="1"/>
</dbReference>
<dbReference type="Gene3D" id="1.20.1250.20">
    <property type="entry name" value="MFS general substrate transporter like domains"/>
    <property type="match status" value="1"/>
</dbReference>
<feature type="transmembrane region" description="Helical" evidence="10">
    <location>
        <begin position="203"/>
        <end position="224"/>
    </location>
</feature>
<dbReference type="PROSITE" id="PS50850">
    <property type="entry name" value="MFS"/>
    <property type="match status" value="1"/>
</dbReference>
<feature type="transmembrane region" description="Helical" evidence="10">
    <location>
        <begin position="427"/>
        <end position="447"/>
    </location>
</feature>
<evidence type="ECO:0000313" key="13">
    <source>
        <dbReference type="RefSeq" id="XP_022144815.1"/>
    </source>
</evidence>
<dbReference type="GO" id="GO:0016020">
    <property type="term" value="C:membrane"/>
    <property type="evidence" value="ECO:0007669"/>
    <property type="project" value="UniProtKB-SubCell"/>
</dbReference>
<dbReference type="SUPFAM" id="SSF103473">
    <property type="entry name" value="MFS general substrate transporter"/>
    <property type="match status" value="1"/>
</dbReference>
<feature type="transmembrane region" description="Helical" evidence="10">
    <location>
        <begin position="352"/>
        <end position="374"/>
    </location>
</feature>
<dbReference type="InterPro" id="IPR044778">
    <property type="entry name" value="MFS_STP/MST-like_plant"/>
</dbReference>
<dbReference type="RefSeq" id="XP_022144815.1">
    <property type="nucleotide sequence ID" value="XM_022289123.1"/>
</dbReference>
<feature type="domain" description="Major facilitator superfamily (MFS) profile" evidence="11">
    <location>
        <begin position="29"/>
        <end position="478"/>
    </location>
</feature>
<dbReference type="GeneID" id="111014407"/>
<evidence type="ECO:0000259" key="11">
    <source>
        <dbReference type="PROSITE" id="PS50850"/>
    </source>
</evidence>
<organism evidence="12 13">
    <name type="scientific">Momordica charantia</name>
    <name type="common">Bitter gourd</name>
    <name type="synonym">Balsam pear</name>
    <dbReference type="NCBI Taxonomy" id="3673"/>
    <lineage>
        <taxon>Eukaryota</taxon>
        <taxon>Viridiplantae</taxon>
        <taxon>Streptophyta</taxon>
        <taxon>Embryophyta</taxon>
        <taxon>Tracheophyta</taxon>
        <taxon>Spermatophyta</taxon>
        <taxon>Magnoliopsida</taxon>
        <taxon>eudicotyledons</taxon>
        <taxon>Gunneridae</taxon>
        <taxon>Pentapetalae</taxon>
        <taxon>rosids</taxon>
        <taxon>fabids</taxon>
        <taxon>Cucurbitales</taxon>
        <taxon>Cucurbitaceae</taxon>
        <taxon>Momordiceae</taxon>
        <taxon>Momordica</taxon>
    </lineage>
</organism>
<dbReference type="InterPro" id="IPR005829">
    <property type="entry name" value="Sugar_transporter_CS"/>
</dbReference>
<evidence type="ECO:0000256" key="9">
    <source>
        <dbReference type="RuleBase" id="RU003346"/>
    </source>
</evidence>
<dbReference type="CDD" id="cd17361">
    <property type="entry name" value="MFS_STP"/>
    <property type="match status" value="1"/>
</dbReference>
<gene>
    <name evidence="13" type="primary">LOC111014407</name>
</gene>
<dbReference type="Proteomes" id="UP000504603">
    <property type="component" value="Unplaced"/>
</dbReference>
<feature type="transmembrane region" description="Helical" evidence="10">
    <location>
        <begin position="386"/>
        <end position="406"/>
    </location>
</feature>
<name>A0A6J1CSP9_MOMCH</name>
<evidence type="ECO:0000313" key="12">
    <source>
        <dbReference type="Proteomes" id="UP000504603"/>
    </source>
</evidence>
<keyword evidence="8 10" id="KW-0472">Membrane</keyword>
<dbReference type="PRINTS" id="PR00171">
    <property type="entry name" value="SUGRTRNSPORT"/>
</dbReference>
<feature type="transmembrane region" description="Helical" evidence="10">
    <location>
        <begin position="323"/>
        <end position="345"/>
    </location>
</feature>
<keyword evidence="12" id="KW-1185">Reference proteome</keyword>
<dbReference type="OrthoDB" id="5296287at2759"/>
<comment type="subcellular location">
    <subcellularLocation>
        <location evidence="1">Membrane</location>
        <topology evidence="1">Multi-pass membrane protein</topology>
    </subcellularLocation>
</comment>
<keyword evidence="7 10" id="KW-1133">Transmembrane helix</keyword>
<evidence type="ECO:0000256" key="7">
    <source>
        <dbReference type="ARBA" id="ARBA00022989"/>
    </source>
</evidence>
<dbReference type="InterPro" id="IPR036259">
    <property type="entry name" value="MFS_trans_sf"/>
</dbReference>
<feature type="transmembrane region" description="Helical" evidence="10">
    <location>
        <begin position="139"/>
        <end position="161"/>
    </location>
</feature>
<evidence type="ECO:0000256" key="8">
    <source>
        <dbReference type="ARBA" id="ARBA00023136"/>
    </source>
</evidence>
<dbReference type="AlphaFoldDB" id="A0A6J1CSP9"/>
<dbReference type="PANTHER" id="PTHR23500:SF14">
    <property type="entry name" value="SUGAR TRANSPORT PROTEIN 14"/>
    <property type="match status" value="1"/>
</dbReference>
<dbReference type="KEGG" id="mcha:111014407"/>
<evidence type="ECO:0000256" key="3">
    <source>
        <dbReference type="ARBA" id="ARBA00022448"/>
    </source>
</evidence>
<keyword evidence="6" id="KW-0769">Symport</keyword>
<keyword evidence="4" id="KW-0762">Sugar transport</keyword>
<dbReference type="InterPro" id="IPR045262">
    <property type="entry name" value="STP/PLT_plant"/>
</dbReference>
<dbReference type="InterPro" id="IPR003663">
    <property type="entry name" value="Sugar/inositol_transpt"/>
</dbReference>
<evidence type="ECO:0000256" key="1">
    <source>
        <dbReference type="ARBA" id="ARBA00004141"/>
    </source>
</evidence>
<keyword evidence="5 10" id="KW-0812">Transmembrane</keyword>
<feature type="transmembrane region" description="Helical" evidence="10">
    <location>
        <begin position="84"/>
        <end position="107"/>
    </location>
</feature>
<reference evidence="13" key="1">
    <citation type="submission" date="2025-08" db="UniProtKB">
        <authorList>
            <consortium name="RefSeq"/>
        </authorList>
    </citation>
    <scope>IDENTIFICATION</scope>
    <source>
        <strain evidence="13">OHB3-1</strain>
    </source>
</reference>
<feature type="transmembrane region" description="Helical" evidence="10">
    <location>
        <begin position="453"/>
        <end position="474"/>
    </location>
</feature>
<evidence type="ECO:0000256" key="4">
    <source>
        <dbReference type="ARBA" id="ARBA00022597"/>
    </source>
</evidence>
<protein>
    <submittedName>
        <fullName evidence="13">Sugar transport protein 14-like</fullName>
    </submittedName>
</protein>
<dbReference type="GO" id="GO:0015145">
    <property type="term" value="F:monosaccharide transmembrane transporter activity"/>
    <property type="evidence" value="ECO:0007669"/>
    <property type="project" value="InterPro"/>
</dbReference>
<comment type="similarity">
    <text evidence="2 9">Belongs to the major facilitator superfamily. Sugar transporter (TC 2.A.1.1) family.</text>
</comment>
<dbReference type="Pfam" id="PF00083">
    <property type="entry name" value="Sugar_tr"/>
    <property type="match status" value="1"/>
</dbReference>
<evidence type="ECO:0000256" key="10">
    <source>
        <dbReference type="SAM" id="Phobius"/>
    </source>
</evidence>
<sequence length="518" mass="56480">MAGGGFSDGGPLKRAHLYEYRITGYFITACIVAALGGSLFGYDLGVSGGVTSMDDFLEEFFPKVLRRKHLHLNETDYCKYDNQVLTLFTSSLYFAGLVSTFAASYVTRKRGRRASIIVGSISFFLGGAINAAAKNIAMLIIGRIFLGIGIGFGNQAVPLYLSEMAPSKIRGAVNQLFQLTTCLGILIANFINYGTEKIHPWGWRLSLGLATVPASLMFIGGIFLPETPNSLVEQGRLEEGRAVLEKIRGTKNVGAEFDDLIDASNAARAIKHPFKNLLKRKNRPQLVIGALGIPAFQQLTGMNSILFYAPVIFQSLGFGSDAALYSSAITSGALVLATFISMLLVDKFGRRAFFLEAGTEMICCLIAVAVTLALKFGQGVVLPKGIGIFLVIVICIFVLAYGRSWGPLGWLVPSELFPLETRSAGQSVVVCVNLLFTALIAQCFLAALCHLRYGIFLLFAGLIVIMSSFIFFLLPETKQVPIEEVYLLWQNHWFWKRIVGQEGVNGNAKATGQWNQNV</sequence>
<evidence type="ECO:0000256" key="6">
    <source>
        <dbReference type="ARBA" id="ARBA00022847"/>
    </source>
</evidence>
<dbReference type="PANTHER" id="PTHR23500">
    <property type="entry name" value="SOLUTE CARRIER FAMILY 2, FACILITATED GLUCOSE TRANSPORTER"/>
    <property type="match status" value="1"/>
</dbReference>
<accession>A0A6J1CSP9</accession>
<dbReference type="PROSITE" id="PS00216">
    <property type="entry name" value="SUGAR_TRANSPORT_1"/>
    <property type="match status" value="1"/>
</dbReference>
<dbReference type="FunFam" id="1.20.1250.20:FF:000002">
    <property type="entry name" value="Sugar transport protein 13"/>
    <property type="match status" value="1"/>
</dbReference>